<name>A0A7W9PSH2_9ACTN</name>
<gene>
    <name evidence="1" type="ORF">FHS34_001898</name>
</gene>
<reference evidence="1 2" key="1">
    <citation type="submission" date="2020-08" db="EMBL/GenBank/DDBJ databases">
        <title>Genomic Encyclopedia of Type Strains, Phase III (KMG-III): the genomes of soil and plant-associated and newly described type strains.</title>
        <authorList>
            <person name="Whitman W."/>
        </authorList>
    </citation>
    <scope>NUCLEOTIDE SEQUENCE [LARGE SCALE GENOMIC DNA]</scope>
    <source>
        <strain evidence="1 2">CECT 3313</strain>
    </source>
</reference>
<dbReference type="Pfam" id="PF00106">
    <property type="entry name" value="adh_short"/>
    <property type="match status" value="1"/>
</dbReference>
<comment type="caution">
    <text evidence="1">The sequence shown here is derived from an EMBL/GenBank/DDBJ whole genome shotgun (WGS) entry which is preliminary data.</text>
</comment>
<proteinExistence type="predicted"/>
<dbReference type="CDD" id="cd05233">
    <property type="entry name" value="SDR_c"/>
    <property type="match status" value="1"/>
</dbReference>
<evidence type="ECO:0000313" key="2">
    <source>
        <dbReference type="Proteomes" id="UP000585836"/>
    </source>
</evidence>
<accession>A0A7W9PSH2</accession>
<dbReference type="InterPro" id="IPR036291">
    <property type="entry name" value="NAD(P)-bd_dom_sf"/>
</dbReference>
<dbReference type="EMBL" id="JACHJK010000003">
    <property type="protein sequence ID" value="MBB5926442.1"/>
    <property type="molecule type" value="Genomic_DNA"/>
</dbReference>
<dbReference type="Gene3D" id="3.40.50.720">
    <property type="entry name" value="NAD(P)-binding Rossmann-like Domain"/>
    <property type="match status" value="1"/>
</dbReference>
<sequence length="81" mass="8114">MDLNLTAKTAVVTGASRGIGLATVRTLTAEGVNVVGAARTITPELKETGAHTIAADLSTAEGVTTLMDSALIELGGASTCW</sequence>
<dbReference type="InterPro" id="IPR002347">
    <property type="entry name" value="SDR_fam"/>
</dbReference>
<dbReference type="SUPFAM" id="SSF51735">
    <property type="entry name" value="NAD(P)-binding Rossmann-fold domains"/>
    <property type="match status" value="1"/>
</dbReference>
<dbReference type="AlphaFoldDB" id="A0A7W9PSH2"/>
<organism evidence="1 2">
    <name type="scientific">Streptomyces echinatus</name>
    <dbReference type="NCBI Taxonomy" id="67293"/>
    <lineage>
        <taxon>Bacteria</taxon>
        <taxon>Bacillati</taxon>
        <taxon>Actinomycetota</taxon>
        <taxon>Actinomycetes</taxon>
        <taxon>Kitasatosporales</taxon>
        <taxon>Streptomycetaceae</taxon>
        <taxon>Streptomyces</taxon>
    </lineage>
</organism>
<protein>
    <submittedName>
        <fullName evidence="1">NAD(P)-dependent dehydrogenase (Short-subunit alcohol dehydrogenase family)</fullName>
    </submittedName>
</protein>
<evidence type="ECO:0000313" key="1">
    <source>
        <dbReference type="EMBL" id="MBB5926442.1"/>
    </source>
</evidence>
<dbReference type="Proteomes" id="UP000585836">
    <property type="component" value="Unassembled WGS sequence"/>
</dbReference>
<keyword evidence="2" id="KW-1185">Reference proteome</keyword>